<keyword evidence="5" id="KW-1185">Reference proteome</keyword>
<dbReference type="SUPFAM" id="SSF50249">
    <property type="entry name" value="Nucleic acid-binding proteins"/>
    <property type="match status" value="1"/>
</dbReference>
<comment type="subcellular location">
    <subcellularLocation>
        <location evidence="1">Nucleus</location>
    </subcellularLocation>
</comment>
<protein>
    <submittedName>
        <fullName evidence="4">Replication factor A protein 3</fullName>
    </submittedName>
</protein>
<dbReference type="PANTHER" id="PTHR15114:SF1">
    <property type="entry name" value="REPLICATION PROTEIN A 14 KDA SUBUNIT"/>
    <property type="match status" value="1"/>
</dbReference>
<dbReference type="GO" id="GO:0005662">
    <property type="term" value="C:DNA replication factor A complex"/>
    <property type="evidence" value="ECO:0007669"/>
    <property type="project" value="TreeGrafter"/>
</dbReference>
<dbReference type="PANTHER" id="PTHR15114">
    <property type="entry name" value="REPLICATION PROTEIN A3"/>
    <property type="match status" value="1"/>
</dbReference>
<evidence type="ECO:0000256" key="2">
    <source>
        <dbReference type="ARBA" id="ARBA00009761"/>
    </source>
</evidence>
<dbReference type="GO" id="GO:0006298">
    <property type="term" value="P:mismatch repair"/>
    <property type="evidence" value="ECO:0007669"/>
    <property type="project" value="TreeGrafter"/>
</dbReference>
<organism evidence="4 5">
    <name type="scientific">Aulographum hederae CBS 113979</name>
    <dbReference type="NCBI Taxonomy" id="1176131"/>
    <lineage>
        <taxon>Eukaryota</taxon>
        <taxon>Fungi</taxon>
        <taxon>Dikarya</taxon>
        <taxon>Ascomycota</taxon>
        <taxon>Pezizomycotina</taxon>
        <taxon>Dothideomycetes</taxon>
        <taxon>Pleosporomycetidae</taxon>
        <taxon>Aulographales</taxon>
        <taxon>Aulographaceae</taxon>
    </lineage>
</organism>
<gene>
    <name evidence="4" type="ORF">K402DRAFT_152178</name>
</gene>
<dbReference type="AlphaFoldDB" id="A0A6G1GSJ4"/>
<reference evidence="4" key="1">
    <citation type="journal article" date="2020" name="Stud. Mycol.">
        <title>101 Dothideomycetes genomes: a test case for predicting lifestyles and emergence of pathogens.</title>
        <authorList>
            <person name="Haridas S."/>
            <person name="Albert R."/>
            <person name="Binder M."/>
            <person name="Bloem J."/>
            <person name="Labutti K."/>
            <person name="Salamov A."/>
            <person name="Andreopoulos B."/>
            <person name="Baker S."/>
            <person name="Barry K."/>
            <person name="Bills G."/>
            <person name="Bluhm B."/>
            <person name="Cannon C."/>
            <person name="Castanera R."/>
            <person name="Culley D."/>
            <person name="Daum C."/>
            <person name="Ezra D."/>
            <person name="Gonzalez J."/>
            <person name="Henrissat B."/>
            <person name="Kuo A."/>
            <person name="Liang C."/>
            <person name="Lipzen A."/>
            <person name="Lutzoni F."/>
            <person name="Magnuson J."/>
            <person name="Mondo S."/>
            <person name="Nolan M."/>
            <person name="Ohm R."/>
            <person name="Pangilinan J."/>
            <person name="Park H.-J."/>
            <person name="Ramirez L."/>
            <person name="Alfaro M."/>
            <person name="Sun H."/>
            <person name="Tritt A."/>
            <person name="Yoshinaga Y."/>
            <person name="Zwiers L.-H."/>
            <person name="Turgeon B."/>
            <person name="Goodwin S."/>
            <person name="Spatafora J."/>
            <person name="Crous P."/>
            <person name="Grigoriev I."/>
        </authorList>
    </citation>
    <scope>NUCLEOTIDE SEQUENCE</scope>
    <source>
        <strain evidence="4">CBS 113979</strain>
    </source>
</reference>
<dbReference type="GO" id="GO:0035861">
    <property type="term" value="C:site of double-strand break"/>
    <property type="evidence" value="ECO:0007669"/>
    <property type="project" value="TreeGrafter"/>
</dbReference>
<dbReference type="EMBL" id="ML977171">
    <property type="protein sequence ID" value="KAF1983923.1"/>
    <property type="molecule type" value="Genomic_DNA"/>
</dbReference>
<dbReference type="GO" id="GO:0003697">
    <property type="term" value="F:single-stranded DNA binding"/>
    <property type="evidence" value="ECO:0007669"/>
    <property type="project" value="TreeGrafter"/>
</dbReference>
<accession>A0A6G1GSJ4</accession>
<keyword evidence="3" id="KW-0539">Nucleus</keyword>
<dbReference type="OrthoDB" id="188186at2759"/>
<dbReference type="GO" id="GO:0006284">
    <property type="term" value="P:base-excision repair"/>
    <property type="evidence" value="ECO:0007669"/>
    <property type="project" value="TreeGrafter"/>
</dbReference>
<sequence length="102" mass="11188">MNLATPRITASFLDQFAHQTVRILGKVTELRGDQATVDAGGAISVVLNREAHLQLNHGVEIVGKVQNDLSIKCLVALDWGPAAAITLVEFTHRYREIFYGES</sequence>
<dbReference type="Gene3D" id="2.40.50.140">
    <property type="entry name" value="Nucleic acid-binding proteins"/>
    <property type="match status" value="1"/>
</dbReference>
<name>A0A6G1GSJ4_9PEZI</name>
<dbReference type="Proteomes" id="UP000800041">
    <property type="component" value="Unassembled WGS sequence"/>
</dbReference>
<dbReference type="InterPro" id="IPR013970">
    <property type="entry name" value="Rfa2"/>
</dbReference>
<comment type="similarity">
    <text evidence="2">Belongs to the replication factor A protein 3 family.</text>
</comment>
<evidence type="ECO:0000256" key="3">
    <source>
        <dbReference type="ARBA" id="ARBA00023242"/>
    </source>
</evidence>
<dbReference type="CDD" id="cd04479">
    <property type="entry name" value="RPA3"/>
    <property type="match status" value="1"/>
</dbReference>
<evidence type="ECO:0000256" key="1">
    <source>
        <dbReference type="ARBA" id="ARBA00004123"/>
    </source>
</evidence>
<proteinExistence type="inferred from homology"/>
<evidence type="ECO:0000313" key="5">
    <source>
        <dbReference type="Proteomes" id="UP000800041"/>
    </source>
</evidence>
<dbReference type="GO" id="GO:0006289">
    <property type="term" value="P:nucleotide-excision repair"/>
    <property type="evidence" value="ECO:0007669"/>
    <property type="project" value="TreeGrafter"/>
</dbReference>
<dbReference type="InterPro" id="IPR012340">
    <property type="entry name" value="NA-bd_OB-fold"/>
</dbReference>
<dbReference type="Pfam" id="PF08661">
    <property type="entry name" value="Rep_fac-A_3"/>
    <property type="match status" value="1"/>
</dbReference>
<evidence type="ECO:0000313" key="4">
    <source>
        <dbReference type="EMBL" id="KAF1983923.1"/>
    </source>
</evidence>
<dbReference type="GO" id="GO:0006260">
    <property type="term" value="P:DNA replication"/>
    <property type="evidence" value="ECO:0007669"/>
    <property type="project" value="InterPro"/>
</dbReference>
<dbReference type="GO" id="GO:0003684">
    <property type="term" value="F:damaged DNA binding"/>
    <property type="evidence" value="ECO:0007669"/>
    <property type="project" value="TreeGrafter"/>
</dbReference>
<dbReference type="GO" id="GO:0000724">
    <property type="term" value="P:double-strand break repair via homologous recombination"/>
    <property type="evidence" value="ECO:0007669"/>
    <property type="project" value="TreeGrafter"/>
</dbReference>